<dbReference type="EMBL" id="JAHRIO010071784">
    <property type="protein sequence ID" value="MEQ2182213.1"/>
    <property type="molecule type" value="Genomic_DNA"/>
</dbReference>
<evidence type="ECO:0000313" key="2">
    <source>
        <dbReference type="Proteomes" id="UP001476798"/>
    </source>
</evidence>
<name>A0ABV0PFI2_9TELE</name>
<evidence type="ECO:0000313" key="1">
    <source>
        <dbReference type="EMBL" id="MEQ2182213.1"/>
    </source>
</evidence>
<organism evidence="1 2">
    <name type="scientific">Goodea atripinnis</name>
    <dbReference type="NCBI Taxonomy" id="208336"/>
    <lineage>
        <taxon>Eukaryota</taxon>
        <taxon>Metazoa</taxon>
        <taxon>Chordata</taxon>
        <taxon>Craniata</taxon>
        <taxon>Vertebrata</taxon>
        <taxon>Euteleostomi</taxon>
        <taxon>Actinopterygii</taxon>
        <taxon>Neopterygii</taxon>
        <taxon>Teleostei</taxon>
        <taxon>Neoteleostei</taxon>
        <taxon>Acanthomorphata</taxon>
        <taxon>Ovalentaria</taxon>
        <taxon>Atherinomorphae</taxon>
        <taxon>Cyprinodontiformes</taxon>
        <taxon>Goodeidae</taxon>
        <taxon>Goodea</taxon>
    </lineage>
</organism>
<feature type="non-terminal residue" evidence="1">
    <location>
        <position position="1"/>
    </location>
</feature>
<proteinExistence type="predicted"/>
<comment type="caution">
    <text evidence="1">The sequence shown here is derived from an EMBL/GenBank/DDBJ whole genome shotgun (WGS) entry which is preliminary data.</text>
</comment>
<protein>
    <submittedName>
        <fullName evidence="1">Uncharacterized protein</fullName>
    </submittedName>
</protein>
<gene>
    <name evidence="1" type="ORF">GOODEAATRI_019944</name>
</gene>
<reference evidence="1 2" key="1">
    <citation type="submission" date="2021-06" db="EMBL/GenBank/DDBJ databases">
        <authorList>
            <person name="Palmer J.M."/>
        </authorList>
    </citation>
    <scope>NUCLEOTIDE SEQUENCE [LARGE SCALE GENOMIC DNA]</scope>
    <source>
        <strain evidence="1 2">GA_2019</strain>
        <tissue evidence="1">Muscle</tissue>
    </source>
</reference>
<accession>A0ABV0PFI2</accession>
<keyword evidence="2" id="KW-1185">Reference proteome</keyword>
<dbReference type="Proteomes" id="UP001476798">
    <property type="component" value="Unassembled WGS sequence"/>
</dbReference>
<sequence>KLQIPLLRVAVAALRPQHFLLPPFQGIQGRGRLGPSLGFPYTSGFTFYSSADSRLIFDFIGFASAVYRFAHSASSSFFRLCHAGAPPASCPTQRSADCAASHSVSTFSIHSRQCPAGPISR</sequence>